<protein>
    <submittedName>
        <fullName evidence="1">Uncharacterized protein</fullName>
    </submittedName>
</protein>
<evidence type="ECO:0000313" key="1">
    <source>
        <dbReference type="EMBL" id="EYF03406.1"/>
    </source>
</evidence>
<comment type="caution">
    <text evidence="1">The sequence shown here is derived from an EMBL/GenBank/DDBJ whole genome shotgun (WGS) entry which is preliminary data.</text>
</comment>
<gene>
    <name evidence="1" type="ORF">CAP_5599</name>
</gene>
<sequence>MRAGAVVMRYGARVAIQGSMGRRVPEVARAGKGNAVREAAW</sequence>
<accession>A0A017T495</accession>
<dbReference type="EMBL" id="ASRX01000047">
    <property type="protein sequence ID" value="EYF03406.1"/>
    <property type="molecule type" value="Genomic_DNA"/>
</dbReference>
<organism evidence="1 2">
    <name type="scientific">Chondromyces apiculatus DSM 436</name>
    <dbReference type="NCBI Taxonomy" id="1192034"/>
    <lineage>
        <taxon>Bacteria</taxon>
        <taxon>Pseudomonadati</taxon>
        <taxon>Myxococcota</taxon>
        <taxon>Polyangia</taxon>
        <taxon>Polyangiales</taxon>
        <taxon>Polyangiaceae</taxon>
        <taxon>Chondromyces</taxon>
    </lineage>
</organism>
<evidence type="ECO:0000313" key="2">
    <source>
        <dbReference type="Proteomes" id="UP000019678"/>
    </source>
</evidence>
<keyword evidence="2" id="KW-1185">Reference proteome</keyword>
<reference evidence="1 2" key="1">
    <citation type="submission" date="2013-05" db="EMBL/GenBank/DDBJ databases">
        <title>Genome assembly of Chondromyces apiculatus DSM 436.</title>
        <authorList>
            <person name="Sharma G."/>
            <person name="Khatri I."/>
            <person name="Kaur C."/>
            <person name="Mayilraj S."/>
            <person name="Subramanian S."/>
        </authorList>
    </citation>
    <scope>NUCLEOTIDE SEQUENCE [LARGE SCALE GENOMIC DNA]</scope>
    <source>
        <strain evidence="1 2">DSM 436</strain>
    </source>
</reference>
<proteinExistence type="predicted"/>
<name>A0A017T495_9BACT</name>
<dbReference type="Proteomes" id="UP000019678">
    <property type="component" value="Unassembled WGS sequence"/>
</dbReference>
<dbReference type="AlphaFoldDB" id="A0A017T495"/>